<dbReference type="Pfam" id="PF13439">
    <property type="entry name" value="Glyco_transf_4"/>
    <property type="match status" value="1"/>
</dbReference>
<dbReference type="InterPro" id="IPR028098">
    <property type="entry name" value="Glyco_trans_4-like_N"/>
</dbReference>
<keyword evidence="1" id="KW-0328">Glycosyltransferase</keyword>
<dbReference type="Pfam" id="PF13692">
    <property type="entry name" value="Glyco_trans_1_4"/>
    <property type="match status" value="1"/>
</dbReference>
<dbReference type="EMBL" id="LO017727">
    <property type="protein sequence ID" value="CRH07488.1"/>
    <property type="molecule type" value="Genomic_DNA"/>
</dbReference>
<accession>A0A1S7LLG7</accession>
<keyword evidence="2" id="KW-0808">Transferase</keyword>
<protein>
    <submittedName>
        <fullName evidence="4">Putative GT4</fullName>
    </submittedName>
</protein>
<sequence length="387" mass="44058">MADDRRPLKVAYVASLDLPDNRRAHAMQMLKNGQAMAQCVEDFEFITDVWWHNRKRLTPEVMGAFYGITHPFPIIGMPLRRFAGSNIPWLRQLYFKAAAWRCKLRGVDFIYTRTYPLVKESLKRGLATVVEIHSPPGRTPELDAMLPLMQHPKLLAFTTISQPLADRYREAGVPAEKLLVLPDGVDLERFAQPLTTAQARQKLGLDPQRPMGVYVGHLYDGRGIDTMLEAARRLPGVDFHIVGGYPKDIARWQQEANGLPNMRFAGFVENEQVPLHLWAGDFLMMPYGNGCATKEWMSPLKLFEYMAAQRPIISSDFPILREVISHEQEGYFAPPDDGPAWAQAIETLMADAALRQRMAEQGFQKVQAFSWKRRMEQVLEKVSPLLP</sequence>
<feature type="domain" description="Glycosyltransferase subfamily 4-like N-terminal" evidence="3">
    <location>
        <begin position="69"/>
        <end position="189"/>
    </location>
</feature>
<dbReference type="GO" id="GO:0016757">
    <property type="term" value="F:glycosyltransferase activity"/>
    <property type="evidence" value="ECO:0007669"/>
    <property type="project" value="UniProtKB-KW"/>
</dbReference>
<evidence type="ECO:0000313" key="4">
    <source>
        <dbReference type="EMBL" id="CRH07488.1"/>
    </source>
</evidence>
<dbReference type="PANTHER" id="PTHR12526">
    <property type="entry name" value="GLYCOSYLTRANSFERASE"/>
    <property type="match status" value="1"/>
</dbReference>
<dbReference type="AlphaFoldDB" id="A0A1S7LLG7"/>
<organism evidence="4">
    <name type="scientific">Magnetococcus massalia (strain MO-1)</name>
    <dbReference type="NCBI Taxonomy" id="451514"/>
    <lineage>
        <taxon>Bacteria</taxon>
        <taxon>Pseudomonadati</taxon>
        <taxon>Pseudomonadota</taxon>
        <taxon>Magnetococcia</taxon>
        <taxon>Magnetococcales</taxon>
        <taxon>Magnetococcaceae</taxon>
        <taxon>Magnetococcus</taxon>
    </lineage>
</organism>
<dbReference type="PANTHER" id="PTHR12526:SF510">
    <property type="entry name" value="D-INOSITOL 3-PHOSPHATE GLYCOSYLTRANSFERASE"/>
    <property type="match status" value="1"/>
</dbReference>
<evidence type="ECO:0000259" key="3">
    <source>
        <dbReference type="Pfam" id="PF13439"/>
    </source>
</evidence>
<proteinExistence type="predicted"/>
<dbReference type="Gene3D" id="3.40.50.2000">
    <property type="entry name" value="Glycogen Phosphorylase B"/>
    <property type="match status" value="2"/>
</dbReference>
<dbReference type="SUPFAM" id="SSF53756">
    <property type="entry name" value="UDP-Glycosyltransferase/glycogen phosphorylase"/>
    <property type="match status" value="1"/>
</dbReference>
<name>A0A1S7LLG7_MAGMO</name>
<reference evidence="4" key="1">
    <citation type="submission" date="2015-04" db="EMBL/GenBank/DDBJ databases">
        <authorList>
            <person name="Syromyatnikov M.Y."/>
            <person name="Popov V.N."/>
        </authorList>
    </citation>
    <scope>NUCLEOTIDE SEQUENCE</scope>
    <source>
        <strain evidence="4">MO-1</strain>
    </source>
</reference>
<evidence type="ECO:0000256" key="1">
    <source>
        <dbReference type="ARBA" id="ARBA00022676"/>
    </source>
</evidence>
<evidence type="ECO:0000256" key="2">
    <source>
        <dbReference type="ARBA" id="ARBA00022679"/>
    </source>
</evidence>
<dbReference type="CDD" id="cd03801">
    <property type="entry name" value="GT4_PimA-like"/>
    <property type="match status" value="1"/>
</dbReference>
<gene>
    <name evidence="4" type="ORF">MAGMO_3351</name>
</gene>